<dbReference type="Gene3D" id="2.40.160.60">
    <property type="entry name" value="Outer membrane protein transport protein (OMPP1/FadL/TodX)"/>
    <property type="match status" value="1"/>
</dbReference>
<evidence type="ECO:0000313" key="3">
    <source>
        <dbReference type="EMBL" id="MBI5169606.1"/>
    </source>
</evidence>
<gene>
    <name evidence="3" type="ORF">HZA61_08975</name>
</gene>
<accession>A0A933SBS5</accession>
<proteinExistence type="predicted"/>
<comment type="caution">
    <text evidence="3">The sequence shown here is derived from an EMBL/GenBank/DDBJ whole genome shotgun (WGS) entry which is preliminary data.</text>
</comment>
<name>A0A933SBS5_UNCEI</name>
<dbReference type="SUPFAM" id="SSF56935">
    <property type="entry name" value="Porins"/>
    <property type="match status" value="1"/>
</dbReference>
<evidence type="ECO:0000256" key="1">
    <source>
        <dbReference type="SAM" id="SignalP"/>
    </source>
</evidence>
<dbReference type="InterPro" id="IPR045741">
    <property type="entry name" value="PorV"/>
</dbReference>
<organism evidence="3 4">
    <name type="scientific">Eiseniibacteriota bacterium</name>
    <dbReference type="NCBI Taxonomy" id="2212470"/>
    <lineage>
        <taxon>Bacteria</taxon>
        <taxon>Candidatus Eiseniibacteriota</taxon>
    </lineage>
</organism>
<dbReference type="AlphaFoldDB" id="A0A933SBS5"/>
<reference evidence="3" key="1">
    <citation type="submission" date="2020-07" db="EMBL/GenBank/DDBJ databases">
        <title>Huge and variable diversity of episymbiotic CPR bacteria and DPANN archaea in groundwater ecosystems.</title>
        <authorList>
            <person name="He C.Y."/>
            <person name="Keren R."/>
            <person name="Whittaker M."/>
            <person name="Farag I.F."/>
            <person name="Doudna J."/>
            <person name="Cate J.H.D."/>
            <person name="Banfield J.F."/>
        </authorList>
    </citation>
    <scope>NUCLEOTIDE SEQUENCE</scope>
    <source>
        <strain evidence="3">NC_groundwater_1813_Pr3_B-0.1um_71_17</strain>
    </source>
</reference>
<feature type="signal peptide" evidence="1">
    <location>
        <begin position="1"/>
        <end position="23"/>
    </location>
</feature>
<dbReference type="EMBL" id="JACRIW010000058">
    <property type="protein sequence ID" value="MBI5169606.1"/>
    <property type="molecule type" value="Genomic_DNA"/>
</dbReference>
<evidence type="ECO:0000313" key="4">
    <source>
        <dbReference type="Proteomes" id="UP000696931"/>
    </source>
</evidence>
<dbReference type="Pfam" id="PF19572">
    <property type="entry name" value="PorV"/>
    <property type="match status" value="1"/>
</dbReference>
<feature type="domain" description="Type IX secretion system protein PorV" evidence="2">
    <location>
        <begin position="32"/>
        <end position="243"/>
    </location>
</feature>
<sequence>MRRFNSLLLTVLFVLGVAGTAFAQGTGRSLDIQPGGRQNGMGAAGVALDEDATGVTWWNPAGLGFVNKSAVEVTYAQLVPGLASDVSYNYATYVHPMSGGGAWGLGLVFLSYGQSDRTNESGTVLGQFGSNEVSPALYYGLKLLPEMSVGASLKFIRIQLAPDDLSGVGSTFGLDVGALYRIPAAKLRLGMNLQNFGPSVTFLNEDQKSPLSRNLKVGAAWQAMTGKDFNLLTVADFNQSLVTNKFRTYNVGLELQYTDQIAGRVGYYSDPLGEIKDLTYGLGLGWKAVSLDYASIPQARDSGLPNVNKITLGYHF</sequence>
<dbReference type="Proteomes" id="UP000696931">
    <property type="component" value="Unassembled WGS sequence"/>
</dbReference>
<protein>
    <submittedName>
        <fullName evidence="3">PorV/PorQ family protein</fullName>
    </submittedName>
</protein>
<keyword evidence="1" id="KW-0732">Signal</keyword>
<feature type="chain" id="PRO_5037207256" evidence="1">
    <location>
        <begin position="24"/>
        <end position="316"/>
    </location>
</feature>
<dbReference type="NCBIfam" id="NF033709">
    <property type="entry name" value="PorV_fam"/>
    <property type="match status" value="1"/>
</dbReference>
<evidence type="ECO:0000259" key="2">
    <source>
        <dbReference type="Pfam" id="PF19572"/>
    </source>
</evidence>